<feature type="domain" description="Heterokaryon incompatibility" evidence="1">
    <location>
        <begin position="49"/>
        <end position="205"/>
    </location>
</feature>
<dbReference type="PANTHER" id="PTHR24148">
    <property type="entry name" value="ANKYRIN REPEAT DOMAIN-CONTAINING PROTEIN 39 HOMOLOG-RELATED"/>
    <property type="match status" value="1"/>
</dbReference>
<keyword evidence="3" id="KW-1185">Reference proteome</keyword>
<dbReference type="OrthoDB" id="3548654at2759"/>
<accession>A0A8K0RDN7</accession>
<comment type="caution">
    <text evidence="2">The sequence shown here is derived from an EMBL/GenBank/DDBJ whole genome shotgun (WGS) entry which is preliminary data.</text>
</comment>
<evidence type="ECO:0000259" key="1">
    <source>
        <dbReference type="Pfam" id="PF06985"/>
    </source>
</evidence>
<protein>
    <submittedName>
        <fullName evidence="2">Heterokaryon incompatibility protein-domain-containing protein</fullName>
    </submittedName>
</protein>
<reference evidence="2" key="1">
    <citation type="journal article" date="2021" name="Nat. Commun.">
        <title>Genetic determinants of endophytism in the Arabidopsis root mycobiome.</title>
        <authorList>
            <person name="Mesny F."/>
            <person name="Miyauchi S."/>
            <person name="Thiergart T."/>
            <person name="Pickel B."/>
            <person name="Atanasova L."/>
            <person name="Karlsson M."/>
            <person name="Huettel B."/>
            <person name="Barry K.W."/>
            <person name="Haridas S."/>
            <person name="Chen C."/>
            <person name="Bauer D."/>
            <person name="Andreopoulos W."/>
            <person name="Pangilinan J."/>
            <person name="LaButti K."/>
            <person name="Riley R."/>
            <person name="Lipzen A."/>
            <person name="Clum A."/>
            <person name="Drula E."/>
            <person name="Henrissat B."/>
            <person name="Kohler A."/>
            <person name="Grigoriev I.V."/>
            <person name="Martin F.M."/>
            <person name="Hacquard S."/>
        </authorList>
    </citation>
    <scope>NUCLEOTIDE SEQUENCE</scope>
    <source>
        <strain evidence="2">MPI-SDFR-AT-0120</strain>
    </source>
</reference>
<evidence type="ECO:0000313" key="3">
    <source>
        <dbReference type="Proteomes" id="UP000813461"/>
    </source>
</evidence>
<organism evidence="2 3">
    <name type="scientific">Paraphoma chrysanthemicola</name>
    <dbReference type="NCBI Taxonomy" id="798071"/>
    <lineage>
        <taxon>Eukaryota</taxon>
        <taxon>Fungi</taxon>
        <taxon>Dikarya</taxon>
        <taxon>Ascomycota</taxon>
        <taxon>Pezizomycotina</taxon>
        <taxon>Dothideomycetes</taxon>
        <taxon>Pleosporomycetidae</taxon>
        <taxon>Pleosporales</taxon>
        <taxon>Pleosporineae</taxon>
        <taxon>Phaeosphaeriaceae</taxon>
        <taxon>Paraphoma</taxon>
    </lineage>
</organism>
<dbReference type="Proteomes" id="UP000813461">
    <property type="component" value="Unassembled WGS sequence"/>
</dbReference>
<dbReference type="InterPro" id="IPR052895">
    <property type="entry name" value="HetReg/Transcr_Mod"/>
</dbReference>
<dbReference type="InterPro" id="IPR010730">
    <property type="entry name" value="HET"/>
</dbReference>
<proteinExistence type="predicted"/>
<dbReference type="PANTHER" id="PTHR24148:SF73">
    <property type="entry name" value="HET DOMAIN PROTEIN (AFU_ORTHOLOGUE AFUA_8G01020)"/>
    <property type="match status" value="1"/>
</dbReference>
<dbReference type="AlphaFoldDB" id="A0A8K0RDN7"/>
<gene>
    <name evidence="2" type="ORF">FB567DRAFT_557049</name>
</gene>
<evidence type="ECO:0000313" key="2">
    <source>
        <dbReference type="EMBL" id="KAH7092963.1"/>
    </source>
</evidence>
<dbReference type="EMBL" id="JAGMVJ010000002">
    <property type="protein sequence ID" value="KAH7092963.1"/>
    <property type="molecule type" value="Genomic_DNA"/>
</dbReference>
<dbReference type="Pfam" id="PF06985">
    <property type="entry name" value="HET"/>
    <property type="match status" value="1"/>
</dbReference>
<dbReference type="Pfam" id="PF26639">
    <property type="entry name" value="Het-6_barrel"/>
    <property type="match status" value="1"/>
</dbReference>
<sequence length="571" mass="64153">MPRWTRSHPYKKLQPDQIRLIRVSPSSDDAEYSLTCAFETYALSEKPVFSALSYTWGQPLQDIEIVRKSPAKPTRKIFCNGEEGQAGQNLYDFLVHYASNVPQGGLLWIDALSINQGDTQERSEQVKLMSQIYQNAQGVLVWLGPEDQMTDSALKLLQGVLLLTPDERSMFHPNDATTNHENPLLDLRNWQALALFFQREWFRRTCIWTGLLENLAGHDRTQAGGTRTLGHNTPARLAAAKRTWRSEEDNKFLYALIRARPSDSENPRDKVYSQLGLGDADISPDYKASVADVYITTAKYILEHSDSLFLLTCVEGEQFQKVPGLPSWVPDWSMSKTLGLRVTGYPEFHAALNLPKEQSIYTDPNGTHVLRIKATKLDDIIDVCEPKGQLHNIVWRALMTNREGSGTTPSGAFVGPKYRPSPEFLGPAFRAWILWRYVCAADEPVTFPRPAPGSTLLPSEAEIQAARVQALADPAYVAELKHRGSRFDLHYSHAMLLRPFCTRNGAFGIGTQCLDCGDEVWIAPGCPVPLILRRVQGGERYRLVGGSYLHGFMNGEVLEREGLEFTMVDLE</sequence>
<name>A0A8K0RDN7_9PLEO</name>